<evidence type="ECO:0000313" key="2">
    <source>
        <dbReference type="EMBL" id="MTR83402.1"/>
    </source>
</evidence>
<evidence type="ECO:0000313" key="4">
    <source>
        <dbReference type="Proteomes" id="UP000446657"/>
    </source>
</evidence>
<reference evidence="2 4" key="2">
    <citation type="journal article" date="2019" name="Nat. Med.">
        <title>A library of human gut bacterial isolates paired with longitudinal multiomics data enables mechanistic microbiome research.</title>
        <authorList>
            <person name="Poyet M."/>
            <person name="Groussin M."/>
            <person name="Gibbons S.M."/>
            <person name="Avila-Pacheco J."/>
            <person name="Jiang X."/>
            <person name="Kearney S.M."/>
            <person name="Perrotta A.R."/>
            <person name="Berdy B."/>
            <person name="Zhao S."/>
            <person name="Lieberman T.D."/>
            <person name="Swanson P.K."/>
            <person name="Smith M."/>
            <person name="Roesemann S."/>
            <person name="Alexander J.E."/>
            <person name="Rich S.A."/>
            <person name="Livny J."/>
            <person name="Vlamakis H."/>
            <person name="Clish C."/>
            <person name="Bullock K."/>
            <person name="Deik A."/>
            <person name="Scott J."/>
            <person name="Pierce K.A."/>
            <person name="Xavier R.J."/>
            <person name="Alm E.J."/>
        </authorList>
    </citation>
    <scope>NUCLEOTIDE SEQUENCE [LARGE SCALE GENOMIC DNA]</scope>
    <source>
        <strain evidence="2 4">BIOML-A1</strain>
    </source>
</reference>
<evidence type="ECO:0000313" key="3">
    <source>
        <dbReference type="Proteomes" id="UP000095495"/>
    </source>
</evidence>
<organism evidence="1 3">
    <name type="scientific">Roseburia faecis</name>
    <dbReference type="NCBI Taxonomy" id="301302"/>
    <lineage>
        <taxon>Bacteria</taxon>
        <taxon>Bacillati</taxon>
        <taxon>Bacillota</taxon>
        <taxon>Clostridia</taxon>
        <taxon>Lachnospirales</taxon>
        <taxon>Lachnospiraceae</taxon>
        <taxon>Roseburia</taxon>
    </lineage>
</organism>
<reference evidence="1 3" key="1">
    <citation type="submission" date="2015-09" db="EMBL/GenBank/DDBJ databases">
        <authorList>
            <consortium name="Pathogen Informatics"/>
        </authorList>
    </citation>
    <scope>NUCLEOTIDE SEQUENCE [LARGE SCALE GENOMIC DNA]</scope>
    <source>
        <strain evidence="1 3">2789STDY5608863</strain>
    </source>
</reference>
<dbReference type="Proteomes" id="UP000446657">
    <property type="component" value="Unassembled WGS sequence"/>
</dbReference>
<sequence length="214" mass="24728">MERIRLASSIDVKIMPRLEVLYYFVYELAESFGVEEDVLDSIKTGILDNQILEQISIRYKNGEGLVVGKIIIDIDWEKHFCLAKTEKGKLFEIDLSKSVVDNIVGWKKYIVKHTQEIRKQFNVVKIDGEYRYRSKIEKDKEQFDKALEIMGHDLGPVPNENINVELEKKLTEVLEKSGSLGKQKIDDDLMDEIPLNCGELAEVTLTIYSKKSRE</sequence>
<dbReference type="Proteomes" id="UP000095495">
    <property type="component" value="Unassembled WGS sequence"/>
</dbReference>
<accession>A0A173V467</accession>
<proteinExistence type="predicted"/>
<gene>
    <name evidence="1" type="ORF">ERS852420_03541</name>
    <name evidence="2" type="ORF">GMD30_17520</name>
</gene>
<evidence type="ECO:0000313" key="1">
    <source>
        <dbReference type="EMBL" id="CUN21490.1"/>
    </source>
</evidence>
<protein>
    <submittedName>
        <fullName evidence="1">Uncharacterized protein</fullName>
    </submittedName>
</protein>
<dbReference type="RefSeq" id="WP_055264512.1">
    <property type="nucleotide sequence ID" value="NZ_CYXV01000033.1"/>
</dbReference>
<name>A0A173V467_9FIRM</name>
<dbReference type="EMBL" id="WNAL01000100">
    <property type="protein sequence ID" value="MTR83402.1"/>
    <property type="molecule type" value="Genomic_DNA"/>
</dbReference>
<dbReference type="AlphaFoldDB" id="A0A173V467"/>
<dbReference type="EMBL" id="CYXV01000033">
    <property type="protein sequence ID" value="CUN21490.1"/>
    <property type="molecule type" value="Genomic_DNA"/>
</dbReference>